<comment type="caution">
    <text evidence="13">The sequence shown here is derived from an EMBL/GenBank/DDBJ whole genome shotgun (WGS) entry which is preliminary data.</text>
</comment>
<evidence type="ECO:0000313" key="14">
    <source>
        <dbReference type="Proteomes" id="UP001499988"/>
    </source>
</evidence>
<evidence type="ECO:0000256" key="2">
    <source>
        <dbReference type="ARBA" id="ARBA00006904"/>
    </source>
</evidence>
<evidence type="ECO:0000256" key="8">
    <source>
        <dbReference type="ARBA" id="ARBA00023299"/>
    </source>
</evidence>
<keyword evidence="5 11" id="KW-0808">Transferase</keyword>
<dbReference type="NCBIfam" id="TIGR01364">
    <property type="entry name" value="serC_1"/>
    <property type="match status" value="1"/>
</dbReference>
<dbReference type="EC" id="2.6.1.52" evidence="11"/>
<evidence type="ECO:0000256" key="11">
    <source>
        <dbReference type="HAMAP-Rule" id="MF_00160"/>
    </source>
</evidence>
<feature type="modified residue" description="N6-(pyridoxal phosphate)lysine" evidence="11">
    <location>
        <position position="190"/>
    </location>
</feature>
<evidence type="ECO:0000256" key="7">
    <source>
        <dbReference type="ARBA" id="ARBA00023096"/>
    </source>
</evidence>
<evidence type="ECO:0000256" key="9">
    <source>
        <dbReference type="ARBA" id="ARBA00047630"/>
    </source>
</evidence>
<dbReference type="InterPro" id="IPR000192">
    <property type="entry name" value="Aminotrans_V_dom"/>
</dbReference>
<keyword evidence="3 11" id="KW-0032">Aminotransferase</keyword>
<dbReference type="Gene3D" id="3.90.1150.10">
    <property type="entry name" value="Aspartate Aminotransferase, domain 1"/>
    <property type="match status" value="1"/>
</dbReference>
<dbReference type="InterPro" id="IPR015424">
    <property type="entry name" value="PyrdxlP-dep_Trfase"/>
</dbReference>
<dbReference type="PIRSF" id="PIRSF000525">
    <property type="entry name" value="SerC"/>
    <property type="match status" value="1"/>
</dbReference>
<keyword evidence="14" id="KW-1185">Reference proteome</keyword>
<comment type="cofactor">
    <cofactor evidence="11">
        <name>pyridoxal 5'-phosphate</name>
        <dbReference type="ChEBI" id="CHEBI:597326"/>
    </cofactor>
    <text evidence="11">Binds 1 pyridoxal phosphate per subunit.</text>
</comment>
<feature type="binding site" evidence="11">
    <location>
        <position position="41"/>
    </location>
    <ligand>
        <name>L-glutamate</name>
        <dbReference type="ChEBI" id="CHEBI:29985"/>
    </ligand>
</feature>
<name>A0ABP9FHZ1_9GAMM</name>
<dbReference type="Gene3D" id="3.40.640.10">
    <property type="entry name" value="Type I PLP-dependent aspartate aminotransferase-like (Major domain)"/>
    <property type="match status" value="1"/>
</dbReference>
<dbReference type="EMBL" id="BAABJZ010000106">
    <property type="protein sequence ID" value="GAA4902897.1"/>
    <property type="molecule type" value="Genomic_DNA"/>
</dbReference>
<dbReference type="RefSeq" id="WP_345337420.1">
    <property type="nucleotide sequence ID" value="NZ_BAABJZ010000106.1"/>
</dbReference>
<feature type="binding site" evidence="11">
    <location>
        <begin position="231"/>
        <end position="232"/>
    </location>
    <ligand>
        <name>pyridoxal 5'-phosphate</name>
        <dbReference type="ChEBI" id="CHEBI:597326"/>
    </ligand>
</feature>
<keyword evidence="6 11" id="KW-0663">Pyridoxal phosphate</keyword>
<protein>
    <recommendedName>
        <fullName evidence="11">Phosphoserine aminotransferase</fullName>
        <ecNumber evidence="11">2.6.1.52</ecNumber>
    </recommendedName>
    <alternativeName>
        <fullName evidence="11">Phosphohydroxythreonine aminotransferase</fullName>
        <shortName evidence="11">PSAT</shortName>
    </alternativeName>
</protein>
<feature type="binding site" evidence="11">
    <location>
        <position position="100"/>
    </location>
    <ligand>
        <name>pyridoxal 5'-phosphate</name>
        <dbReference type="ChEBI" id="CHEBI:597326"/>
    </ligand>
</feature>
<keyword evidence="8 11" id="KW-0718">Serine biosynthesis</keyword>
<dbReference type="Pfam" id="PF00266">
    <property type="entry name" value="Aminotran_5"/>
    <property type="match status" value="1"/>
</dbReference>
<feature type="binding site" evidence="11">
    <location>
        <position position="189"/>
    </location>
    <ligand>
        <name>pyridoxal 5'-phosphate</name>
        <dbReference type="ChEBI" id="CHEBI:597326"/>
    </ligand>
</feature>
<comment type="catalytic activity">
    <reaction evidence="10 11">
        <text>O-phospho-L-serine + 2-oxoglutarate = 3-phosphooxypyruvate + L-glutamate</text>
        <dbReference type="Rhea" id="RHEA:14329"/>
        <dbReference type="ChEBI" id="CHEBI:16810"/>
        <dbReference type="ChEBI" id="CHEBI:18110"/>
        <dbReference type="ChEBI" id="CHEBI:29985"/>
        <dbReference type="ChEBI" id="CHEBI:57524"/>
        <dbReference type="EC" id="2.6.1.52"/>
    </reaction>
</comment>
<comment type="similarity">
    <text evidence="2 11">Belongs to the class-V pyridoxal-phosphate-dependent aminotransferase family. SerC subfamily.</text>
</comment>
<dbReference type="InterPro" id="IPR015422">
    <property type="entry name" value="PyrdxlP-dep_Trfase_small"/>
</dbReference>
<feature type="binding site" evidence="11">
    <location>
        <begin position="75"/>
        <end position="76"/>
    </location>
    <ligand>
        <name>pyridoxal 5'-phosphate</name>
        <dbReference type="ChEBI" id="CHEBI:597326"/>
    </ligand>
</feature>
<comment type="subunit">
    <text evidence="11">Homodimer.</text>
</comment>
<dbReference type="PANTHER" id="PTHR43247">
    <property type="entry name" value="PHOSPHOSERINE AMINOTRANSFERASE"/>
    <property type="match status" value="1"/>
</dbReference>
<evidence type="ECO:0000256" key="10">
    <source>
        <dbReference type="ARBA" id="ARBA00049007"/>
    </source>
</evidence>
<comment type="catalytic activity">
    <reaction evidence="9 11">
        <text>4-(phosphooxy)-L-threonine + 2-oxoglutarate = (R)-3-hydroxy-2-oxo-4-phosphooxybutanoate + L-glutamate</text>
        <dbReference type="Rhea" id="RHEA:16573"/>
        <dbReference type="ChEBI" id="CHEBI:16810"/>
        <dbReference type="ChEBI" id="CHEBI:29985"/>
        <dbReference type="ChEBI" id="CHEBI:58452"/>
        <dbReference type="ChEBI" id="CHEBI:58538"/>
        <dbReference type="EC" id="2.6.1.52"/>
    </reaction>
</comment>
<evidence type="ECO:0000256" key="4">
    <source>
        <dbReference type="ARBA" id="ARBA00022605"/>
    </source>
</evidence>
<evidence type="ECO:0000259" key="12">
    <source>
        <dbReference type="Pfam" id="PF00266"/>
    </source>
</evidence>
<comment type="subcellular location">
    <subcellularLocation>
        <location evidence="11">Cytoplasm</location>
    </subcellularLocation>
</comment>
<comment type="pathway">
    <text evidence="1 11">Amino-acid biosynthesis; L-serine biosynthesis; L-serine from 3-phospho-D-glycerate: step 2/3.</text>
</comment>
<accession>A0ABP9FHZ1</accession>
<gene>
    <name evidence="11 13" type="primary">serC</name>
    <name evidence="13" type="ORF">GCM10023333_41280</name>
</gene>
<comment type="caution">
    <text evidence="11">Lacks conserved residue(s) required for the propagation of feature annotation.</text>
</comment>
<feature type="binding site" evidence="11">
    <location>
        <position position="147"/>
    </location>
    <ligand>
        <name>pyridoxal 5'-phosphate</name>
        <dbReference type="ChEBI" id="CHEBI:597326"/>
    </ligand>
</feature>
<dbReference type="InterPro" id="IPR015421">
    <property type="entry name" value="PyrdxlP-dep_Trfase_major"/>
</dbReference>
<keyword evidence="11" id="KW-0963">Cytoplasm</keyword>
<dbReference type="Proteomes" id="UP001499988">
    <property type="component" value="Unassembled WGS sequence"/>
</dbReference>
<evidence type="ECO:0000313" key="13">
    <source>
        <dbReference type="EMBL" id="GAA4902897.1"/>
    </source>
</evidence>
<dbReference type="SUPFAM" id="SSF53383">
    <property type="entry name" value="PLP-dependent transferases"/>
    <property type="match status" value="1"/>
</dbReference>
<dbReference type="NCBIfam" id="NF003764">
    <property type="entry name" value="PRK05355.1"/>
    <property type="match status" value="1"/>
</dbReference>
<comment type="pathway">
    <text evidence="11">Cofactor biosynthesis; pyridoxine 5'-phosphate biosynthesis; pyridoxine 5'-phosphate from D-erythrose 4-phosphate: step 3/5.</text>
</comment>
<dbReference type="HAMAP" id="MF_00160">
    <property type="entry name" value="SerC_aminotrans_5"/>
    <property type="match status" value="1"/>
</dbReference>
<dbReference type="PANTHER" id="PTHR43247:SF1">
    <property type="entry name" value="PHOSPHOSERINE AMINOTRANSFERASE"/>
    <property type="match status" value="1"/>
</dbReference>
<keyword evidence="4 11" id="KW-0028">Amino-acid biosynthesis</keyword>
<evidence type="ECO:0000256" key="1">
    <source>
        <dbReference type="ARBA" id="ARBA00005099"/>
    </source>
</evidence>
<dbReference type="InterPro" id="IPR022278">
    <property type="entry name" value="Pser_aminoTfrase"/>
</dbReference>
<feature type="domain" description="Aminotransferase class V" evidence="12">
    <location>
        <begin position="3"/>
        <end position="342"/>
    </location>
</feature>
<proteinExistence type="inferred from homology"/>
<reference evidence="14" key="1">
    <citation type="journal article" date="2019" name="Int. J. Syst. Evol. Microbiol.">
        <title>The Global Catalogue of Microorganisms (GCM) 10K type strain sequencing project: providing services to taxonomists for standard genome sequencing and annotation.</title>
        <authorList>
            <consortium name="The Broad Institute Genomics Platform"/>
            <consortium name="The Broad Institute Genome Sequencing Center for Infectious Disease"/>
            <person name="Wu L."/>
            <person name="Ma J."/>
        </authorList>
    </citation>
    <scope>NUCLEOTIDE SEQUENCE [LARGE SCALE GENOMIC DNA]</scope>
    <source>
        <strain evidence="14">JCM 18401</strain>
    </source>
</reference>
<feature type="binding site" evidence="11">
    <location>
        <position position="166"/>
    </location>
    <ligand>
        <name>pyridoxal 5'-phosphate</name>
        <dbReference type="ChEBI" id="CHEBI:597326"/>
    </ligand>
</feature>
<comment type="function">
    <text evidence="11">Catalyzes the reversible conversion of 3-phosphohydroxypyruvate to phosphoserine and of 3-hydroxy-2-oxo-4-phosphonooxybutanoate to phosphohydroxythreonine.</text>
</comment>
<evidence type="ECO:0000256" key="3">
    <source>
        <dbReference type="ARBA" id="ARBA00022576"/>
    </source>
</evidence>
<organism evidence="13 14">
    <name type="scientific">Ferrimonas pelagia</name>
    <dbReference type="NCBI Taxonomy" id="1177826"/>
    <lineage>
        <taxon>Bacteria</taxon>
        <taxon>Pseudomonadati</taxon>
        <taxon>Pseudomonadota</taxon>
        <taxon>Gammaproteobacteria</taxon>
        <taxon>Alteromonadales</taxon>
        <taxon>Ferrimonadaceae</taxon>
        <taxon>Ferrimonas</taxon>
    </lineage>
</organism>
<sequence>MTVYNFCAGPAMLPADVMRSAQQEFLNYQQLGVSVMEISHRSAEYMAVAEEAEQNLRDLMVIPDEYAVLFMHGGARGQFSAIPLNLLGQGEALYLLNGQWSVAAANEADKFGAVVRRDLRTEQGPLDLSLIGDTAGFSYVHYCPNETVDGVAMHDIPQVDSPLVADMSSCILGRELDVSKFALIYAGAQKNVGPAGLAIVIVRKDLLGQADPKTPAILDYALAQKTDSMYNTPPTFAWYLSGEVFKWIKQQGGVAAMQQRNRTKADALYQFIDASDFYRNEIAADFRSEMNVTFQLHDDELNKRFVREAEAAGLKALEGHRMVGGMRASIYNAMPLEGIHALIDFMERFEKAHR</sequence>
<evidence type="ECO:0000256" key="6">
    <source>
        <dbReference type="ARBA" id="ARBA00022898"/>
    </source>
</evidence>
<keyword evidence="7 11" id="KW-0664">Pyridoxine biosynthesis</keyword>
<evidence type="ECO:0000256" key="5">
    <source>
        <dbReference type="ARBA" id="ARBA00022679"/>
    </source>
</evidence>